<feature type="transmembrane region" description="Helical" evidence="16">
    <location>
        <begin position="370"/>
        <end position="388"/>
    </location>
</feature>
<dbReference type="InterPro" id="IPR048254">
    <property type="entry name" value="CDP_ALCOHOL_P_TRANSF_CS"/>
</dbReference>
<dbReference type="AlphaFoldDB" id="A0A2S1TZ32"/>
<dbReference type="InterPro" id="IPR043130">
    <property type="entry name" value="CDP-OH_PTrfase_TM_dom"/>
</dbReference>
<dbReference type="InterPro" id="IPR004533">
    <property type="entry name" value="CDP-diaglyc--ser_O-PTrfase"/>
</dbReference>
<dbReference type="EMBL" id="MH043752">
    <property type="protein sequence ID" value="AWI66906.1"/>
    <property type="molecule type" value="mRNA"/>
</dbReference>
<evidence type="ECO:0000256" key="6">
    <source>
        <dbReference type="ARBA" id="ARBA00022516"/>
    </source>
</evidence>
<dbReference type="GO" id="GO:0016020">
    <property type="term" value="C:membrane"/>
    <property type="evidence" value="ECO:0007669"/>
    <property type="project" value="InterPro"/>
</dbReference>
<dbReference type="GO" id="GO:0012505">
    <property type="term" value="C:endomembrane system"/>
    <property type="evidence" value="ECO:0007669"/>
    <property type="project" value="UniProtKB-SubCell"/>
</dbReference>
<evidence type="ECO:0000256" key="4">
    <source>
        <dbReference type="ARBA" id="ARBA00013174"/>
    </source>
</evidence>
<comment type="similarity">
    <text evidence="3 15">Belongs to the CDP-alcohol phosphatidyltransferase class-I family.</text>
</comment>
<evidence type="ECO:0000256" key="7">
    <source>
        <dbReference type="ARBA" id="ARBA00022679"/>
    </source>
</evidence>
<accession>A0A2S1TZ32</accession>
<dbReference type="Gene3D" id="1.20.120.1760">
    <property type="match status" value="1"/>
</dbReference>
<proteinExistence type="evidence at transcript level"/>
<keyword evidence="9 16" id="KW-1133">Transmembrane helix</keyword>
<evidence type="ECO:0000256" key="9">
    <source>
        <dbReference type="ARBA" id="ARBA00022989"/>
    </source>
</evidence>
<evidence type="ECO:0000256" key="16">
    <source>
        <dbReference type="SAM" id="Phobius"/>
    </source>
</evidence>
<evidence type="ECO:0000256" key="3">
    <source>
        <dbReference type="ARBA" id="ARBA00010441"/>
    </source>
</evidence>
<feature type="transmembrane region" description="Helical" evidence="16">
    <location>
        <begin position="269"/>
        <end position="287"/>
    </location>
</feature>
<dbReference type="InterPro" id="IPR050324">
    <property type="entry name" value="CDP-alcohol_PTase-I"/>
</dbReference>
<dbReference type="GO" id="GO:0008654">
    <property type="term" value="P:phospholipid biosynthetic process"/>
    <property type="evidence" value="ECO:0007669"/>
    <property type="project" value="UniProtKB-KW"/>
</dbReference>
<keyword evidence="8 16" id="KW-0812">Transmembrane</keyword>
<keyword evidence="12" id="KW-0594">Phospholipid biosynthesis</keyword>
<dbReference type="NCBIfam" id="TIGR00473">
    <property type="entry name" value="pssA"/>
    <property type="match status" value="1"/>
</dbReference>
<evidence type="ECO:0000256" key="12">
    <source>
        <dbReference type="ARBA" id="ARBA00023209"/>
    </source>
</evidence>
<comment type="subcellular location">
    <subcellularLocation>
        <location evidence="2">Endomembrane system</location>
        <topology evidence="2">Multi-pass membrane protein</topology>
    </subcellularLocation>
</comment>
<organism evidence="17">
    <name type="scientific">Piromyces sp</name>
    <dbReference type="NCBI Taxonomy" id="45796"/>
    <lineage>
        <taxon>Eukaryota</taxon>
        <taxon>Fungi</taxon>
        <taxon>Fungi incertae sedis</taxon>
        <taxon>Chytridiomycota</taxon>
        <taxon>Chytridiomycota incertae sedis</taxon>
        <taxon>Neocallimastigomycetes</taxon>
        <taxon>Neocallimastigales</taxon>
        <taxon>Neocallimastigaceae</taxon>
        <taxon>Piromyces</taxon>
    </lineage>
</organism>
<keyword evidence="10" id="KW-0443">Lipid metabolism</keyword>
<comment type="catalytic activity">
    <reaction evidence="1">
        <text>a CDP-1,2-diacyl-sn-glycerol + L-serine = a 1,2-diacyl-sn-glycero-3-phospho-L-serine + CMP + H(+)</text>
        <dbReference type="Rhea" id="RHEA:16913"/>
        <dbReference type="ChEBI" id="CHEBI:15378"/>
        <dbReference type="ChEBI" id="CHEBI:33384"/>
        <dbReference type="ChEBI" id="CHEBI:57262"/>
        <dbReference type="ChEBI" id="CHEBI:58332"/>
        <dbReference type="ChEBI" id="CHEBI:60377"/>
        <dbReference type="EC" id="2.7.8.8"/>
    </reaction>
</comment>
<evidence type="ECO:0000256" key="8">
    <source>
        <dbReference type="ARBA" id="ARBA00022692"/>
    </source>
</evidence>
<sequence>MEKIHCNSVYEDKSLGVTCPKFEYKKVEYESELNKLNPEKKGNYIPKLEKISKHLDGLEISVKDINTVCCDIVELCDVLPSKLSNELMIICFNLLSRAALNGNIEAMNDIVTFNYSPTKEDVSKILIVDNINNLDFKQIKKTLSHKLEENKSENTFVEVIKEIKQKTKLSRKERLQCSRYAKFIPNSVTITSMCFGLTSIRFALNNEWEYAVFCILSSGFFDMFDGKIARFLYQSSAFGVELDSLSDLVCFGVAPSIVLYLAAMHHFGVIGWELCLFYTCCCALRLARFNATHSDPSQVSELDLNYFVGIPAPAGALLALFPLIFSFGTKNMEIAKPPCIALFLFISGCLMICQIRTFSSKICVIDKSNMGIAIIIITILIICLTLKLWMTLVFLIALYILLIPVGAYCYSKALKATKLKE</sequence>
<dbReference type="InterPro" id="IPR000462">
    <property type="entry name" value="CDP-OH_P_trans"/>
</dbReference>
<protein>
    <recommendedName>
        <fullName evidence="5">CDP-diacylglycerol--serine O-phosphatidyltransferase</fullName>
        <ecNumber evidence="4">2.7.8.8</ecNumber>
    </recommendedName>
    <alternativeName>
        <fullName evidence="14">Phosphatidylserine synthase</fullName>
    </alternativeName>
</protein>
<dbReference type="GO" id="GO:0003882">
    <property type="term" value="F:CDP-diacylglycerol-serine O-phosphatidyltransferase activity"/>
    <property type="evidence" value="ECO:0007669"/>
    <property type="project" value="UniProtKB-EC"/>
</dbReference>
<reference evidence="17" key="1">
    <citation type="submission" date="2018-03" db="EMBL/GenBank/DDBJ databases">
        <title>Horizontal gene transfer is an indispensable driver in forging the evolution of the Neocallimastigomycota as a distinct gut-dwelling fungal lineage.</title>
        <authorList>
            <person name="Murphy C.L."/>
            <person name="Youssef N.H."/>
            <person name="Elshahed M.S."/>
        </authorList>
    </citation>
    <scope>NUCLEOTIDE SEQUENCE</scope>
    <source>
        <strain evidence="17">A2</strain>
    </source>
</reference>
<evidence type="ECO:0000313" key="17">
    <source>
        <dbReference type="EMBL" id="AWI66906.1"/>
    </source>
</evidence>
<keyword evidence="11 16" id="KW-0472">Membrane</keyword>
<evidence type="ECO:0000256" key="13">
    <source>
        <dbReference type="ARBA" id="ARBA00023264"/>
    </source>
</evidence>
<dbReference type="Pfam" id="PF01066">
    <property type="entry name" value="CDP-OH_P_transf"/>
    <property type="match status" value="1"/>
</dbReference>
<dbReference type="EC" id="2.7.8.8" evidence="4"/>
<dbReference type="PROSITE" id="PS00379">
    <property type="entry name" value="CDP_ALCOHOL_P_TRANSF"/>
    <property type="match status" value="1"/>
</dbReference>
<keyword evidence="6" id="KW-0444">Lipid biosynthesis</keyword>
<feature type="transmembrane region" description="Helical" evidence="16">
    <location>
        <begin position="394"/>
        <end position="411"/>
    </location>
</feature>
<name>A0A2S1TZ32_PIRSP</name>
<evidence type="ECO:0000256" key="10">
    <source>
        <dbReference type="ARBA" id="ARBA00023098"/>
    </source>
</evidence>
<dbReference type="PANTHER" id="PTHR14269">
    <property type="entry name" value="CDP-DIACYLGLYCEROL--GLYCEROL-3-PHOSPHATE 3-PHOSPHATIDYLTRANSFERASE-RELATED"/>
    <property type="match status" value="1"/>
</dbReference>
<dbReference type="PANTHER" id="PTHR14269:SF61">
    <property type="entry name" value="CDP-DIACYLGLYCEROL--SERINE O-PHOSPHATIDYLTRANSFERASE"/>
    <property type="match status" value="1"/>
</dbReference>
<keyword evidence="7 15" id="KW-0808">Transferase</keyword>
<feature type="transmembrane region" description="Helical" evidence="16">
    <location>
        <begin position="307"/>
        <end position="328"/>
    </location>
</feature>
<evidence type="ECO:0000256" key="5">
    <source>
        <dbReference type="ARBA" id="ARBA00017171"/>
    </source>
</evidence>
<evidence type="ECO:0000256" key="1">
    <source>
        <dbReference type="ARBA" id="ARBA00000287"/>
    </source>
</evidence>
<evidence type="ECO:0000256" key="14">
    <source>
        <dbReference type="ARBA" id="ARBA00032361"/>
    </source>
</evidence>
<feature type="transmembrane region" description="Helical" evidence="16">
    <location>
        <begin position="340"/>
        <end position="358"/>
    </location>
</feature>
<evidence type="ECO:0000256" key="15">
    <source>
        <dbReference type="RuleBase" id="RU003750"/>
    </source>
</evidence>
<evidence type="ECO:0000256" key="11">
    <source>
        <dbReference type="ARBA" id="ARBA00023136"/>
    </source>
</evidence>
<keyword evidence="13" id="KW-1208">Phospholipid metabolism</keyword>
<evidence type="ECO:0000256" key="2">
    <source>
        <dbReference type="ARBA" id="ARBA00004127"/>
    </source>
</evidence>